<dbReference type="RefSeq" id="WP_021295629.1">
    <property type="nucleotide sequence ID" value="NZ_AURB01000101.1"/>
</dbReference>
<evidence type="ECO:0000256" key="4">
    <source>
        <dbReference type="ARBA" id="ARBA00023211"/>
    </source>
</evidence>
<dbReference type="InterPro" id="IPR017850">
    <property type="entry name" value="Alkaline_phosphatase_core_sf"/>
</dbReference>
<dbReference type="GO" id="GO:0008973">
    <property type="term" value="F:phosphopentomutase activity"/>
    <property type="evidence" value="ECO:0007669"/>
    <property type="project" value="UniProtKB-UniRule"/>
</dbReference>
<dbReference type="InterPro" id="IPR010045">
    <property type="entry name" value="DeoB"/>
</dbReference>
<dbReference type="STRING" id="1356854.N007_03495"/>
<dbReference type="GO" id="GO:0000287">
    <property type="term" value="F:magnesium ion binding"/>
    <property type="evidence" value="ECO:0007669"/>
    <property type="project" value="UniProtKB-UniRule"/>
</dbReference>
<keyword evidence="10" id="KW-1185">Reference proteome</keyword>
<dbReference type="InterPro" id="IPR006124">
    <property type="entry name" value="Metalloenzyme"/>
</dbReference>
<comment type="pathway">
    <text evidence="6">Carbohydrate degradation; 2-deoxy-D-ribose 1-phosphate degradation; D-glyceraldehyde 3-phosphate and acetaldehyde from 2-deoxy-alpha-D-ribose 1-phosphate: step 1/2.</text>
</comment>
<comment type="subcellular location">
    <subcellularLocation>
        <location evidence="6">Cytoplasm</location>
    </subcellularLocation>
</comment>
<reference evidence="10" key="1">
    <citation type="journal article" date="2022" name="G3 (Bethesda)">
        <title>Unveiling the complete genome sequence of Alicyclobacillus acidoterrestris DSM 3922T, a taint-producing strain.</title>
        <authorList>
            <person name="Leonardo I.C."/>
            <person name="Barreto Crespo M.T."/>
            <person name="Gaspar F.B."/>
        </authorList>
    </citation>
    <scope>NUCLEOTIDE SEQUENCE [LARGE SCALE GENOMIC DNA]</scope>
    <source>
        <strain evidence="10">DSM 3922</strain>
    </source>
</reference>
<feature type="binding site" evidence="6">
    <location>
        <position position="326"/>
    </location>
    <ligand>
        <name>Mn(2+)</name>
        <dbReference type="ChEBI" id="CHEBI:29035"/>
        <label>1</label>
    </ligand>
</feature>
<keyword evidence="4 6" id="KW-0464">Manganese</keyword>
<accession>A0A9E6ZFX3</accession>
<feature type="binding site" evidence="6">
    <location>
        <position position="290"/>
    </location>
    <ligand>
        <name>Mn(2+)</name>
        <dbReference type="ChEBI" id="CHEBI:29035"/>
        <label>2</label>
    </ligand>
</feature>
<comment type="catalytic activity">
    <reaction evidence="6">
        <text>alpha-D-ribose 1-phosphate = D-ribose 5-phosphate</text>
        <dbReference type="Rhea" id="RHEA:18793"/>
        <dbReference type="ChEBI" id="CHEBI:57720"/>
        <dbReference type="ChEBI" id="CHEBI:78346"/>
        <dbReference type="EC" id="5.4.2.7"/>
    </reaction>
</comment>
<evidence type="ECO:0000256" key="7">
    <source>
        <dbReference type="NCBIfam" id="TIGR01696"/>
    </source>
</evidence>
<dbReference type="EC" id="5.4.2.7" evidence="6 7"/>
<dbReference type="EMBL" id="CP080467">
    <property type="protein sequence ID" value="UNO47448.1"/>
    <property type="molecule type" value="Genomic_DNA"/>
</dbReference>
<dbReference type="NCBIfam" id="TIGR01696">
    <property type="entry name" value="deoB"/>
    <property type="match status" value="1"/>
</dbReference>
<dbReference type="PIRSF" id="PIRSF001491">
    <property type="entry name" value="Ppentomutase"/>
    <property type="match status" value="1"/>
</dbReference>
<dbReference type="CDD" id="cd16009">
    <property type="entry name" value="PPM"/>
    <property type="match status" value="1"/>
</dbReference>
<evidence type="ECO:0000256" key="5">
    <source>
        <dbReference type="ARBA" id="ARBA00023235"/>
    </source>
</evidence>
<comment type="catalytic activity">
    <reaction evidence="6">
        <text>2-deoxy-alpha-D-ribose 1-phosphate = 2-deoxy-D-ribose 5-phosphate</text>
        <dbReference type="Rhea" id="RHEA:27658"/>
        <dbReference type="ChEBI" id="CHEBI:57259"/>
        <dbReference type="ChEBI" id="CHEBI:62877"/>
        <dbReference type="EC" id="5.4.2.7"/>
    </reaction>
</comment>
<keyword evidence="5 6" id="KW-0413">Isomerase</keyword>
<sequence length="393" mass="42923">MTDKRRLIWIVLDSCGIGAAKDAAKYGEPDAESNTFLHVAEAVGGLRAPNLAKLGLSRIVSIPGVDSSHAVGAYGKMQEQSHGKDTTNGHWEFVGVILDKPMPTYSHGFPKEIIEPFEQYVGKQVLANKPASGTVVIEEYGEEHLATGRPIVYTSADSVFQIAAHEDVVPVDTLYDWCSYARSILTGEHAVGRVIARPFRGKPGNFERTDRRRDFSLTFGDTVLNALQDAQIPVIGIGKIGDIYGGSGIDEAIHTHDNTNGMEVLMQYMDKIQHGLLYANLVDFDSKYGHRNDPEGFARAIEAFDEQLGVLLPKLGQDDVLCITADHGCDPTVPGTNHTREYVPLLFFRPGMNRAIDLGVRETFADLGATVADYFGVQNPRAGTSFWSALATE</sequence>
<evidence type="ECO:0000259" key="8">
    <source>
        <dbReference type="Pfam" id="PF01676"/>
    </source>
</evidence>
<dbReference type="GO" id="GO:0030145">
    <property type="term" value="F:manganese ion binding"/>
    <property type="evidence" value="ECO:0007669"/>
    <property type="project" value="UniProtKB-UniRule"/>
</dbReference>
<dbReference type="GO" id="GO:0006018">
    <property type="term" value="P:2-deoxyribose 1-phosphate catabolic process"/>
    <property type="evidence" value="ECO:0007669"/>
    <property type="project" value="UniProtKB-UniRule"/>
</dbReference>
<name>T0BXU7_ALIAG</name>
<gene>
    <name evidence="6" type="primary">deoB</name>
    <name evidence="9" type="ORF">K1I37_12070</name>
</gene>
<protein>
    <recommendedName>
        <fullName evidence="6 7">Phosphopentomutase</fullName>
        <ecNumber evidence="6 7">5.4.2.7</ecNumber>
    </recommendedName>
    <alternativeName>
        <fullName evidence="6">Phosphodeoxyribomutase</fullName>
    </alternativeName>
</protein>
<dbReference type="InterPro" id="IPR024052">
    <property type="entry name" value="Phosphopentomutase_DeoB_cap_sf"/>
</dbReference>
<dbReference type="GO" id="GO:0043094">
    <property type="term" value="P:metabolic compound salvage"/>
    <property type="evidence" value="ECO:0007669"/>
    <property type="project" value="UniProtKB-UniRule"/>
</dbReference>
<evidence type="ECO:0000313" key="10">
    <source>
        <dbReference type="Proteomes" id="UP000829401"/>
    </source>
</evidence>
<dbReference type="Gene3D" id="3.40.720.10">
    <property type="entry name" value="Alkaline Phosphatase, subunit A"/>
    <property type="match status" value="1"/>
</dbReference>
<dbReference type="KEGG" id="aaco:K1I37_12070"/>
<feature type="binding site" evidence="6">
    <location>
        <position position="327"/>
    </location>
    <ligand>
        <name>Mn(2+)</name>
        <dbReference type="ChEBI" id="CHEBI:29035"/>
        <label>1</label>
    </ligand>
</feature>
<dbReference type="GO" id="GO:0009117">
    <property type="term" value="P:nucleotide metabolic process"/>
    <property type="evidence" value="ECO:0007669"/>
    <property type="project" value="UniProtKB-UniRule"/>
</dbReference>
<dbReference type="NCBIfam" id="NF003766">
    <property type="entry name" value="PRK05362.1"/>
    <property type="match status" value="1"/>
</dbReference>
<feature type="binding site" evidence="6">
    <location>
        <position position="13"/>
    </location>
    <ligand>
        <name>Mn(2+)</name>
        <dbReference type="ChEBI" id="CHEBI:29035"/>
        <label>1</label>
    </ligand>
</feature>
<organism evidence="9 10">
    <name type="scientific">Alicyclobacillus acidoterrestris (strain ATCC 49025 / DSM 3922 / CIP 106132 / NCIMB 13137 / GD3B)</name>
    <dbReference type="NCBI Taxonomy" id="1356854"/>
    <lineage>
        <taxon>Bacteria</taxon>
        <taxon>Bacillati</taxon>
        <taxon>Bacillota</taxon>
        <taxon>Bacilli</taxon>
        <taxon>Bacillales</taxon>
        <taxon>Alicyclobacillaceae</taxon>
        <taxon>Alicyclobacillus</taxon>
    </lineage>
</organism>
<dbReference type="Pfam" id="PF01676">
    <property type="entry name" value="Metalloenzyme"/>
    <property type="match status" value="1"/>
</dbReference>
<dbReference type="PANTHER" id="PTHR21110:SF0">
    <property type="entry name" value="PHOSPHOPENTOMUTASE"/>
    <property type="match status" value="1"/>
</dbReference>
<dbReference type="Gene3D" id="3.30.70.1250">
    <property type="entry name" value="Phosphopentomutase"/>
    <property type="match status" value="1"/>
</dbReference>
<dbReference type="eggNOG" id="COG1015">
    <property type="taxonomic scope" value="Bacteria"/>
</dbReference>
<feature type="binding site" evidence="6">
    <location>
        <position position="338"/>
    </location>
    <ligand>
        <name>Mn(2+)</name>
        <dbReference type="ChEBI" id="CHEBI:29035"/>
        <label>2</label>
    </ligand>
</feature>
<keyword evidence="3 6" id="KW-0479">Metal-binding</keyword>
<dbReference type="HAMAP" id="MF_00740">
    <property type="entry name" value="Phosphopentomut"/>
    <property type="match status" value="1"/>
</dbReference>
<dbReference type="FunFam" id="3.30.70.1250:FF:000001">
    <property type="entry name" value="Phosphopentomutase"/>
    <property type="match status" value="1"/>
</dbReference>
<dbReference type="Proteomes" id="UP000829401">
    <property type="component" value="Chromosome"/>
</dbReference>
<dbReference type="GO" id="GO:0005829">
    <property type="term" value="C:cytosol"/>
    <property type="evidence" value="ECO:0007669"/>
    <property type="project" value="TreeGrafter"/>
</dbReference>
<evidence type="ECO:0000256" key="6">
    <source>
        <dbReference type="HAMAP-Rule" id="MF_00740"/>
    </source>
</evidence>
<evidence type="ECO:0000313" key="9">
    <source>
        <dbReference type="EMBL" id="UNO47448.1"/>
    </source>
</evidence>
<comment type="function">
    <text evidence="6">Isomerase that catalyzes the conversion of deoxy-ribose 1-phosphate (dRib-1-P) and ribose 1-phosphate (Rib-1-P) to deoxy-ribose 5-phosphate (dRib-5-P) and ribose 5-phosphate (Rib-5-P), respectively.</text>
</comment>
<feature type="domain" description="Metalloenzyme" evidence="8">
    <location>
        <begin position="6"/>
        <end position="378"/>
    </location>
</feature>
<dbReference type="AlphaFoldDB" id="T0BXU7"/>
<dbReference type="OrthoDB" id="9769930at2"/>
<dbReference type="PANTHER" id="PTHR21110">
    <property type="entry name" value="PHOSPHOPENTOMUTASE"/>
    <property type="match status" value="1"/>
</dbReference>
<keyword evidence="2 6" id="KW-0963">Cytoplasm</keyword>
<evidence type="ECO:0000256" key="3">
    <source>
        <dbReference type="ARBA" id="ARBA00022723"/>
    </source>
</evidence>
<dbReference type="SUPFAM" id="SSF53649">
    <property type="entry name" value="Alkaline phosphatase-like"/>
    <property type="match status" value="1"/>
</dbReference>
<dbReference type="SUPFAM" id="SSF143856">
    <property type="entry name" value="DeoB insert domain-like"/>
    <property type="match status" value="1"/>
</dbReference>
<comment type="cofactor">
    <cofactor evidence="6">
        <name>Mn(2+)</name>
        <dbReference type="ChEBI" id="CHEBI:29035"/>
    </cofactor>
    <text evidence="6">Binds 2 manganese ions.</text>
</comment>
<feature type="binding site" evidence="6">
    <location>
        <position position="285"/>
    </location>
    <ligand>
        <name>Mn(2+)</name>
        <dbReference type="ChEBI" id="CHEBI:29035"/>
        <label>2</label>
    </ligand>
</feature>
<comment type="similarity">
    <text evidence="1 6">Belongs to the phosphopentomutase family.</text>
</comment>
<proteinExistence type="inferred from homology"/>
<accession>T0BXU7</accession>
<evidence type="ECO:0000256" key="1">
    <source>
        <dbReference type="ARBA" id="ARBA00010373"/>
    </source>
</evidence>
<evidence type="ECO:0000256" key="2">
    <source>
        <dbReference type="ARBA" id="ARBA00022490"/>
    </source>
</evidence>